<keyword evidence="6" id="KW-1185">Reference proteome</keyword>
<dbReference type="EC" id="3.1.2.27" evidence="5"/>
<proteinExistence type="inferred from homology"/>
<dbReference type="SUPFAM" id="SSF54637">
    <property type="entry name" value="Thioesterase/thiol ester dehydrase-isomerase"/>
    <property type="match status" value="2"/>
</dbReference>
<dbReference type="OrthoDB" id="9781019at2"/>
<dbReference type="RefSeq" id="WP_012852932.1">
    <property type="nucleotide sequence ID" value="NC_013510.1"/>
</dbReference>
<evidence type="ECO:0000256" key="1">
    <source>
        <dbReference type="ARBA" id="ARBA00006538"/>
    </source>
</evidence>
<dbReference type="EMBL" id="CP001738">
    <property type="protein sequence ID" value="ACY98148.1"/>
    <property type="molecule type" value="Genomic_DNA"/>
</dbReference>
<dbReference type="CDD" id="cd03445">
    <property type="entry name" value="Thioesterase_II_repeat2"/>
    <property type="match status" value="1"/>
</dbReference>
<name>D1A4X9_THECD</name>
<evidence type="ECO:0000259" key="4">
    <source>
        <dbReference type="Pfam" id="PF20789"/>
    </source>
</evidence>
<dbReference type="KEGG" id="tcu:Tcur_2592"/>
<feature type="domain" description="Acyl-CoA thioesterase-like C-terminal" evidence="4">
    <location>
        <begin position="136"/>
        <end position="267"/>
    </location>
</feature>
<dbReference type="InterPro" id="IPR003703">
    <property type="entry name" value="Acyl_CoA_thio"/>
</dbReference>
<evidence type="ECO:0000256" key="2">
    <source>
        <dbReference type="ARBA" id="ARBA00022801"/>
    </source>
</evidence>
<dbReference type="GO" id="GO:0006637">
    <property type="term" value="P:acyl-CoA metabolic process"/>
    <property type="evidence" value="ECO:0007669"/>
    <property type="project" value="InterPro"/>
</dbReference>
<accession>D1A4X9</accession>
<organism evidence="5 6">
    <name type="scientific">Thermomonospora curvata (strain ATCC 19995 / DSM 43183 / JCM 3096 / KCTC 9072 / NBRC 15933 / NCIMB 10081 / Henssen B9)</name>
    <dbReference type="NCBI Taxonomy" id="471852"/>
    <lineage>
        <taxon>Bacteria</taxon>
        <taxon>Bacillati</taxon>
        <taxon>Actinomycetota</taxon>
        <taxon>Actinomycetes</taxon>
        <taxon>Streptosporangiales</taxon>
        <taxon>Thermomonosporaceae</taxon>
        <taxon>Thermomonospora</taxon>
    </lineage>
</organism>
<dbReference type="Pfam" id="PF13622">
    <property type="entry name" value="4HBT_3"/>
    <property type="match status" value="1"/>
</dbReference>
<evidence type="ECO:0000259" key="3">
    <source>
        <dbReference type="Pfam" id="PF13622"/>
    </source>
</evidence>
<dbReference type="InterPro" id="IPR049449">
    <property type="entry name" value="TesB_ACOT8-like_N"/>
</dbReference>
<dbReference type="HOGENOM" id="CLU_032690_0_0_11"/>
<keyword evidence="2 5" id="KW-0378">Hydrolase</keyword>
<dbReference type="AlphaFoldDB" id="D1A4X9"/>
<comment type="similarity">
    <text evidence="1">Belongs to the C/M/P thioester hydrolase family.</text>
</comment>
<dbReference type="Gene3D" id="2.40.160.210">
    <property type="entry name" value="Acyl-CoA thioesterase, double hotdog domain"/>
    <property type="match status" value="1"/>
</dbReference>
<dbReference type="InterPro" id="IPR029069">
    <property type="entry name" value="HotDog_dom_sf"/>
</dbReference>
<protein>
    <submittedName>
        <fullName evidence="5">Choloyl-CoA hydrolase</fullName>
        <ecNumber evidence="5">3.1.2.27</ecNumber>
    </submittedName>
</protein>
<dbReference type="CDD" id="cd03444">
    <property type="entry name" value="Thioesterase_II_repeat1"/>
    <property type="match status" value="1"/>
</dbReference>
<dbReference type="PANTHER" id="PTHR11066">
    <property type="entry name" value="ACYL-COA THIOESTERASE"/>
    <property type="match status" value="1"/>
</dbReference>
<dbReference type="Pfam" id="PF20789">
    <property type="entry name" value="4HBT_3C"/>
    <property type="match status" value="1"/>
</dbReference>
<sequence>MRSLNPLPGLDRDEETGPSLLELLDLEEIDRDLYRAATVFDDPPRLYGGQVAAQALRAAGGTVPQGRVPHSLHGYYLRAGDAARPTIFRVERDRDGRSFSARRVVALQGGEVIFNMSVSFHTPQPGVDRQVHPAPEAPAPEGLAPTTLPRLQSVECRLPPQPRPTRWPTRFWARCTDALPDDDLVHACVLTYLSDISTGLAAIESDGPEMPGASLDHAVWFHRPVRMDEWVLMDLVPHTVAGGRGWYTGTLHTARGVLVASLAQEALFRAPRSR</sequence>
<dbReference type="Proteomes" id="UP000001918">
    <property type="component" value="Chromosome"/>
</dbReference>
<dbReference type="GO" id="GO:0009062">
    <property type="term" value="P:fatty acid catabolic process"/>
    <property type="evidence" value="ECO:0007669"/>
    <property type="project" value="TreeGrafter"/>
</dbReference>
<dbReference type="GO" id="GO:0033882">
    <property type="term" value="F:choloyl-CoA hydrolase activity"/>
    <property type="evidence" value="ECO:0007669"/>
    <property type="project" value="UniProtKB-EC"/>
</dbReference>
<reference evidence="5 6" key="1">
    <citation type="journal article" date="2011" name="Stand. Genomic Sci.">
        <title>Complete genome sequence of Thermomonospora curvata type strain (B9).</title>
        <authorList>
            <person name="Chertkov O."/>
            <person name="Sikorski J."/>
            <person name="Nolan M."/>
            <person name="Lapidus A."/>
            <person name="Lucas S."/>
            <person name="Del Rio T.G."/>
            <person name="Tice H."/>
            <person name="Cheng J.F."/>
            <person name="Goodwin L."/>
            <person name="Pitluck S."/>
            <person name="Liolios K."/>
            <person name="Ivanova N."/>
            <person name="Mavromatis K."/>
            <person name="Mikhailova N."/>
            <person name="Ovchinnikova G."/>
            <person name="Pati A."/>
            <person name="Chen A."/>
            <person name="Palaniappan K."/>
            <person name="Djao O.D."/>
            <person name="Land M."/>
            <person name="Hauser L."/>
            <person name="Chang Y.J."/>
            <person name="Jeffries C.D."/>
            <person name="Brettin T."/>
            <person name="Han C."/>
            <person name="Detter J.C."/>
            <person name="Rohde M."/>
            <person name="Goker M."/>
            <person name="Woyke T."/>
            <person name="Bristow J."/>
            <person name="Eisen J.A."/>
            <person name="Markowitz V."/>
            <person name="Hugenholtz P."/>
            <person name="Klenk H.P."/>
            <person name="Kyrpides N.C."/>
        </authorList>
    </citation>
    <scope>NUCLEOTIDE SEQUENCE [LARGE SCALE GENOMIC DNA]</scope>
    <source>
        <strain evidence="6">ATCC 19995 / DSM 43183 / JCM 3096 / KCTC 9072 / NBRC 15933 / NCIMB 10081 / Henssen B9</strain>
    </source>
</reference>
<dbReference type="eggNOG" id="COG1946">
    <property type="taxonomic scope" value="Bacteria"/>
</dbReference>
<dbReference type="STRING" id="471852.Tcur_2592"/>
<evidence type="ECO:0000313" key="6">
    <source>
        <dbReference type="Proteomes" id="UP000001918"/>
    </source>
</evidence>
<feature type="domain" description="Acyl-CoA thioesterase-like N-terminal HotDog" evidence="3">
    <location>
        <begin position="46"/>
        <end position="121"/>
    </location>
</feature>
<dbReference type="PANTHER" id="PTHR11066:SF34">
    <property type="entry name" value="ACYL-COENZYME A THIOESTERASE 8"/>
    <property type="match status" value="1"/>
</dbReference>
<dbReference type="GO" id="GO:0047617">
    <property type="term" value="F:fatty acyl-CoA hydrolase activity"/>
    <property type="evidence" value="ECO:0007669"/>
    <property type="project" value="InterPro"/>
</dbReference>
<dbReference type="InterPro" id="IPR042171">
    <property type="entry name" value="Acyl-CoA_hotdog"/>
</dbReference>
<dbReference type="InterPro" id="IPR049450">
    <property type="entry name" value="ACOT8-like_C"/>
</dbReference>
<gene>
    <name evidence="5" type="ordered locus">Tcur_2592</name>
</gene>
<evidence type="ECO:0000313" key="5">
    <source>
        <dbReference type="EMBL" id="ACY98148.1"/>
    </source>
</evidence>